<name>A0A392R2B7_9FABA</name>
<proteinExistence type="predicted"/>
<reference evidence="1 2" key="1">
    <citation type="journal article" date="2018" name="Front. Plant Sci.">
        <title>Red Clover (Trifolium pratense) and Zigzag Clover (T. medium) - A Picture of Genomic Similarities and Differences.</title>
        <authorList>
            <person name="Dluhosova J."/>
            <person name="Istvanek J."/>
            <person name="Nedelnik J."/>
            <person name="Repkova J."/>
        </authorList>
    </citation>
    <scope>NUCLEOTIDE SEQUENCE [LARGE SCALE GENOMIC DNA]</scope>
    <source>
        <strain evidence="2">cv. 10/8</strain>
        <tissue evidence="1">Leaf</tissue>
    </source>
</reference>
<feature type="non-terminal residue" evidence="1">
    <location>
        <position position="1"/>
    </location>
</feature>
<comment type="caution">
    <text evidence="1">The sequence shown here is derived from an EMBL/GenBank/DDBJ whole genome shotgun (WGS) entry which is preliminary data.</text>
</comment>
<sequence length="49" mass="5074">IDMEAVVVDVGSKLLKAGFAIPDQTPAMREAGGQRASVSLGLFNRGSNV</sequence>
<evidence type="ECO:0000313" key="1">
    <source>
        <dbReference type="EMBL" id="MCI30723.1"/>
    </source>
</evidence>
<dbReference type="AlphaFoldDB" id="A0A392R2B7"/>
<organism evidence="1 2">
    <name type="scientific">Trifolium medium</name>
    <dbReference type="NCBI Taxonomy" id="97028"/>
    <lineage>
        <taxon>Eukaryota</taxon>
        <taxon>Viridiplantae</taxon>
        <taxon>Streptophyta</taxon>
        <taxon>Embryophyta</taxon>
        <taxon>Tracheophyta</taxon>
        <taxon>Spermatophyta</taxon>
        <taxon>Magnoliopsida</taxon>
        <taxon>eudicotyledons</taxon>
        <taxon>Gunneridae</taxon>
        <taxon>Pentapetalae</taxon>
        <taxon>rosids</taxon>
        <taxon>fabids</taxon>
        <taxon>Fabales</taxon>
        <taxon>Fabaceae</taxon>
        <taxon>Papilionoideae</taxon>
        <taxon>50 kb inversion clade</taxon>
        <taxon>NPAAA clade</taxon>
        <taxon>Hologalegina</taxon>
        <taxon>IRL clade</taxon>
        <taxon>Trifolieae</taxon>
        <taxon>Trifolium</taxon>
    </lineage>
</organism>
<accession>A0A392R2B7</accession>
<evidence type="ECO:0000313" key="2">
    <source>
        <dbReference type="Proteomes" id="UP000265520"/>
    </source>
</evidence>
<dbReference type="EMBL" id="LXQA010181712">
    <property type="protein sequence ID" value="MCI30723.1"/>
    <property type="molecule type" value="Genomic_DNA"/>
</dbReference>
<protein>
    <submittedName>
        <fullName evidence="1">Actin-related protein 7-like</fullName>
    </submittedName>
</protein>
<dbReference type="Proteomes" id="UP000265520">
    <property type="component" value="Unassembled WGS sequence"/>
</dbReference>
<keyword evidence="2" id="KW-1185">Reference proteome</keyword>